<organism evidence="3 4">
    <name type="scientific">Paraburkholderia terrae</name>
    <dbReference type="NCBI Taxonomy" id="311230"/>
    <lineage>
        <taxon>Bacteria</taxon>
        <taxon>Pseudomonadati</taxon>
        <taxon>Pseudomonadota</taxon>
        <taxon>Betaproteobacteria</taxon>
        <taxon>Burkholderiales</taxon>
        <taxon>Burkholderiaceae</taxon>
        <taxon>Paraburkholderia</taxon>
    </lineage>
</organism>
<name>A0ABM7U1Q8_9BURK</name>
<dbReference type="InterPro" id="IPR013762">
    <property type="entry name" value="Integrase-like_cat_sf"/>
</dbReference>
<dbReference type="EMBL" id="AP024958">
    <property type="protein sequence ID" value="BCZ85074.1"/>
    <property type="molecule type" value="Genomic_DNA"/>
</dbReference>
<proteinExistence type="predicted"/>
<evidence type="ECO:0000313" key="4">
    <source>
        <dbReference type="Proteomes" id="UP001319874"/>
    </source>
</evidence>
<dbReference type="RefSeq" id="WP_229517222.1">
    <property type="nucleotide sequence ID" value="NZ_AP024958.1"/>
</dbReference>
<gene>
    <name evidence="3" type="ORF">PTKU64_87490</name>
</gene>
<dbReference type="SUPFAM" id="SSF56349">
    <property type="entry name" value="DNA breaking-rejoining enzymes"/>
    <property type="match status" value="1"/>
</dbReference>
<evidence type="ECO:0000259" key="2">
    <source>
        <dbReference type="PROSITE" id="PS51898"/>
    </source>
</evidence>
<keyword evidence="4" id="KW-1185">Reference proteome</keyword>
<feature type="domain" description="Tyr recombinase" evidence="2">
    <location>
        <begin position="160"/>
        <end position="391"/>
    </location>
</feature>
<reference evidence="3 4" key="1">
    <citation type="journal article" date="2022" name="Front. Microbiol.">
        <title>Identification and characterization of a novel class of self-sufficient cytochrome P450 hydroxylase involved in cyclohexanecarboxylate degradation in Paraburkholderia terrae strain KU-64.</title>
        <authorList>
            <person name="Yamamoto T."/>
            <person name="Hasegawa Y."/>
            <person name="Iwaki H."/>
        </authorList>
    </citation>
    <scope>NUCLEOTIDE SEQUENCE [LARGE SCALE GENOMIC DNA]</scope>
    <source>
        <strain evidence="3 4">KU-64</strain>
    </source>
</reference>
<protein>
    <recommendedName>
        <fullName evidence="2">Tyr recombinase domain-containing protein</fullName>
    </recommendedName>
</protein>
<dbReference type="PROSITE" id="PS51898">
    <property type="entry name" value="TYR_RECOMBINASE"/>
    <property type="match status" value="1"/>
</dbReference>
<accession>A0ABM7U1Q8</accession>
<dbReference type="Gene3D" id="1.10.443.10">
    <property type="entry name" value="Intergrase catalytic core"/>
    <property type="match status" value="1"/>
</dbReference>
<dbReference type="Pfam" id="PF00589">
    <property type="entry name" value="Phage_integrase"/>
    <property type="match status" value="1"/>
</dbReference>
<sequence>MFLQLYGAAVQPSLRGPVLLDGTGLPRYWAAVWSAISSSKLAASTHTKKLRYLENLYQHAAGLGGGPNALDDALGTLNDEALADILESWFVSIRNQSVVTGADEKRWQTGLEFVLSVVAWISKSEANDDRMRRIEARLHRLAALYSQLHVRRDNSVDTVRSLPASTVEALHLLLDPDSRHNPFTRESTRWRIFVAFVLMLHQGLRRGEALLLPADAVKSAYDRGQHRMRYWLNVGQNKYEDSEVDPRYSKPSIKNAHSLRQIPVSELTARVVQRYVENYRGRPSHSYLLNSQFDTPLSTETLTKAFVLVSRSLPDDVLSELKDRTGKDAITPHDLRHTSAAMRLNQLLERGDPMDEALQKMRVFFGWSRTSSMPSRYARAVFEDRLAGVWNDAFDDRVALLRALPLRG</sequence>
<evidence type="ECO:0000256" key="1">
    <source>
        <dbReference type="ARBA" id="ARBA00023172"/>
    </source>
</evidence>
<dbReference type="Proteomes" id="UP001319874">
    <property type="component" value="Chromosome 4"/>
</dbReference>
<keyword evidence="1" id="KW-0233">DNA recombination</keyword>
<dbReference type="InterPro" id="IPR011010">
    <property type="entry name" value="DNA_brk_join_enz"/>
</dbReference>
<dbReference type="InterPro" id="IPR002104">
    <property type="entry name" value="Integrase_catalytic"/>
</dbReference>
<dbReference type="CDD" id="cd00397">
    <property type="entry name" value="DNA_BRE_C"/>
    <property type="match status" value="1"/>
</dbReference>
<evidence type="ECO:0000313" key="3">
    <source>
        <dbReference type="EMBL" id="BCZ85074.1"/>
    </source>
</evidence>